<gene>
    <name evidence="1" type="primary">rpsA</name>
    <name evidence="1" type="ORF">NCTC10118_00080</name>
</gene>
<dbReference type="RefSeq" id="WP_129620929.1">
    <property type="nucleotide sequence ID" value="NZ_LR214972.1"/>
</dbReference>
<dbReference type="GO" id="GO:0005840">
    <property type="term" value="C:ribosome"/>
    <property type="evidence" value="ECO:0007669"/>
    <property type="project" value="UniProtKB-KW"/>
</dbReference>
<dbReference type="SUPFAM" id="SSF50249">
    <property type="entry name" value="Nucleic acid-binding proteins"/>
    <property type="match status" value="1"/>
</dbReference>
<keyword evidence="1" id="KW-0687">Ribonucleoprotein</keyword>
<evidence type="ECO:0000313" key="2">
    <source>
        <dbReference type="Proteomes" id="UP000289952"/>
    </source>
</evidence>
<dbReference type="InterPro" id="IPR012340">
    <property type="entry name" value="NA-bd_OB-fold"/>
</dbReference>
<proteinExistence type="predicted"/>
<dbReference type="AlphaFoldDB" id="A0A449ACD5"/>
<dbReference type="EMBL" id="LR214972">
    <property type="protein sequence ID" value="VEU62632.1"/>
    <property type="molecule type" value="Genomic_DNA"/>
</dbReference>
<accession>A0A449ACD5</accession>
<organism evidence="1 2">
    <name type="scientific">Mycoplasmopsis bovirhinis</name>
    <dbReference type="NCBI Taxonomy" id="29553"/>
    <lineage>
        <taxon>Bacteria</taxon>
        <taxon>Bacillati</taxon>
        <taxon>Mycoplasmatota</taxon>
        <taxon>Mycoplasmoidales</taxon>
        <taxon>Metamycoplasmataceae</taxon>
        <taxon>Mycoplasmopsis</taxon>
    </lineage>
</organism>
<name>A0A449ACD5_9BACT</name>
<reference evidence="1 2" key="1">
    <citation type="submission" date="2019-01" db="EMBL/GenBank/DDBJ databases">
        <authorList>
            <consortium name="Pathogen Informatics"/>
        </authorList>
    </citation>
    <scope>NUCLEOTIDE SEQUENCE [LARGE SCALE GENOMIC DNA]</scope>
    <source>
        <strain evidence="1 2">NCTC10118</strain>
    </source>
</reference>
<evidence type="ECO:0000313" key="1">
    <source>
        <dbReference type="EMBL" id="VEU62632.1"/>
    </source>
</evidence>
<keyword evidence="2" id="KW-1185">Reference proteome</keyword>
<protein>
    <submittedName>
        <fullName evidence="1">30S ribosomal protein s1</fullName>
    </submittedName>
</protein>
<dbReference type="Proteomes" id="UP000289952">
    <property type="component" value="Chromosome"/>
</dbReference>
<keyword evidence="1" id="KW-0689">Ribosomal protein</keyword>
<sequence>MNSKYKYGDVVVAKVSKVTQKYIIAQTKENQQFTILRNEISDYPNKNIYSLFEVGEMINFIALECKLNKIKQQICYGSFKKNHPNELKSRIYSKLQETPNGFKNLYNHTQKVFNKLKNQKRLKDNE</sequence>
<dbReference type="OrthoDB" id="398924at2"/>